<comment type="subcellular location">
    <subcellularLocation>
        <location evidence="2">Membrane</location>
        <topology evidence="2">Multi-pass membrane protein</topology>
    </subcellularLocation>
</comment>
<dbReference type="GO" id="GO:0005524">
    <property type="term" value="F:ATP binding"/>
    <property type="evidence" value="ECO:0007669"/>
    <property type="project" value="UniProtKB-KW"/>
</dbReference>
<evidence type="ECO:0000313" key="18">
    <source>
        <dbReference type="EMBL" id="MYH61953.1"/>
    </source>
</evidence>
<feature type="domain" description="Histidine kinase" evidence="15">
    <location>
        <begin position="423"/>
        <end position="641"/>
    </location>
</feature>
<dbReference type="SMART" id="SM00387">
    <property type="entry name" value="HATPase_c"/>
    <property type="match status" value="1"/>
</dbReference>
<gene>
    <name evidence="18" type="ORF">F4148_09390</name>
</gene>
<dbReference type="SUPFAM" id="SSF47384">
    <property type="entry name" value="Homodimeric domain of signal transducing histidine kinase"/>
    <property type="match status" value="1"/>
</dbReference>
<organism evidence="18">
    <name type="scientific">Caldilineaceae bacterium SB0675_bin_29</name>
    <dbReference type="NCBI Taxonomy" id="2605266"/>
    <lineage>
        <taxon>Bacteria</taxon>
        <taxon>Bacillati</taxon>
        <taxon>Chloroflexota</taxon>
        <taxon>Caldilineae</taxon>
        <taxon>Caldilineales</taxon>
        <taxon>Caldilineaceae</taxon>
    </lineage>
</organism>
<evidence type="ECO:0000256" key="1">
    <source>
        <dbReference type="ARBA" id="ARBA00000085"/>
    </source>
</evidence>
<dbReference type="GO" id="GO:0016020">
    <property type="term" value="C:membrane"/>
    <property type="evidence" value="ECO:0007669"/>
    <property type="project" value="UniProtKB-SubCell"/>
</dbReference>
<evidence type="ECO:0000256" key="13">
    <source>
        <dbReference type="SAM" id="MobiDB-lite"/>
    </source>
</evidence>
<dbReference type="SUPFAM" id="SSF55874">
    <property type="entry name" value="ATPase domain of HSP90 chaperone/DNA topoisomerase II/histidine kinase"/>
    <property type="match status" value="1"/>
</dbReference>
<dbReference type="EC" id="2.7.13.3" evidence="3"/>
<comment type="caution">
    <text evidence="18">The sequence shown here is derived from an EMBL/GenBank/DDBJ whole genome shotgun (WGS) entry which is preliminary data.</text>
</comment>
<dbReference type="InterPro" id="IPR003661">
    <property type="entry name" value="HisK_dim/P_dom"/>
</dbReference>
<evidence type="ECO:0000256" key="9">
    <source>
        <dbReference type="ARBA" id="ARBA00022840"/>
    </source>
</evidence>
<keyword evidence="12 14" id="KW-0472">Membrane</keyword>
<dbReference type="InterPro" id="IPR004358">
    <property type="entry name" value="Sig_transdc_His_kin-like_C"/>
</dbReference>
<evidence type="ECO:0000256" key="6">
    <source>
        <dbReference type="ARBA" id="ARBA00022692"/>
    </source>
</evidence>
<feature type="domain" description="PAS" evidence="16">
    <location>
        <begin position="267"/>
        <end position="311"/>
    </location>
</feature>
<evidence type="ECO:0000256" key="3">
    <source>
        <dbReference type="ARBA" id="ARBA00012438"/>
    </source>
</evidence>
<dbReference type="InterPro" id="IPR050351">
    <property type="entry name" value="BphY/WalK/GraS-like"/>
</dbReference>
<dbReference type="PROSITE" id="PS50885">
    <property type="entry name" value="HAMP"/>
    <property type="match status" value="1"/>
</dbReference>
<feature type="transmembrane region" description="Helical" evidence="14">
    <location>
        <begin position="12"/>
        <end position="29"/>
    </location>
</feature>
<dbReference type="GO" id="GO:0030295">
    <property type="term" value="F:protein kinase activator activity"/>
    <property type="evidence" value="ECO:0007669"/>
    <property type="project" value="TreeGrafter"/>
</dbReference>
<evidence type="ECO:0000256" key="12">
    <source>
        <dbReference type="ARBA" id="ARBA00023136"/>
    </source>
</evidence>
<dbReference type="Gene3D" id="3.30.565.10">
    <property type="entry name" value="Histidine kinase-like ATPase, C-terminal domain"/>
    <property type="match status" value="1"/>
</dbReference>
<dbReference type="PANTHER" id="PTHR42878:SF7">
    <property type="entry name" value="SENSOR HISTIDINE KINASE GLRK"/>
    <property type="match status" value="1"/>
</dbReference>
<keyword evidence="11" id="KW-0902">Two-component regulatory system</keyword>
<dbReference type="SUPFAM" id="SSF55785">
    <property type="entry name" value="PYP-like sensor domain (PAS domain)"/>
    <property type="match status" value="1"/>
</dbReference>
<keyword evidence="7" id="KW-0547">Nucleotide-binding</keyword>
<reference evidence="18" key="1">
    <citation type="submission" date="2019-09" db="EMBL/GenBank/DDBJ databases">
        <title>Characterisation of the sponge microbiome using genome-centric metagenomics.</title>
        <authorList>
            <person name="Engelberts J.P."/>
            <person name="Robbins S.J."/>
            <person name="De Goeij J.M."/>
            <person name="Aranda M."/>
            <person name="Bell S.C."/>
            <person name="Webster N.S."/>
        </authorList>
    </citation>
    <scope>NUCLEOTIDE SEQUENCE</scope>
    <source>
        <strain evidence="18">SB0675_bin_29</strain>
    </source>
</reference>
<proteinExistence type="predicted"/>
<dbReference type="InterPro" id="IPR000014">
    <property type="entry name" value="PAS"/>
</dbReference>
<evidence type="ECO:0000259" key="16">
    <source>
        <dbReference type="PROSITE" id="PS50112"/>
    </source>
</evidence>
<dbReference type="Gene3D" id="1.10.287.130">
    <property type="match status" value="1"/>
</dbReference>
<dbReference type="CDD" id="cd00082">
    <property type="entry name" value="HisKA"/>
    <property type="match status" value="1"/>
</dbReference>
<dbReference type="InterPro" id="IPR003660">
    <property type="entry name" value="HAMP_dom"/>
</dbReference>
<dbReference type="CDD" id="cd00075">
    <property type="entry name" value="HATPase"/>
    <property type="match status" value="1"/>
</dbReference>
<dbReference type="InterPro" id="IPR036097">
    <property type="entry name" value="HisK_dim/P_sf"/>
</dbReference>
<dbReference type="PRINTS" id="PR00344">
    <property type="entry name" value="BCTRLSENSOR"/>
</dbReference>
<feature type="region of interest" description="Disordered" evidence="13">
    <location>
        <begin position="310"/>
        <end position="349"/>
    </location>
</feature>
<dbReference type="Pfam" id="PF00512">
    <property type="entry name" value="HisKA"/>
    <property type="match status" value="1"/>
</dbReference>
<feature type="transmembrane region" description="Helical" evidence="14">
    <location>
        <begin position="189"/>
        <end position="208"/>
    </location>
</feature>
<feature type="compositionally biased region" description="Polar residues" evidence="13">
    <location>
        <begin position="337"/>
        <end position="347"/>
    </location>
</feature>
<accession>A0A6B1FXU9</accession>
<dbReference type="AlphaFoldDB" id="A0A6B1FXU9"/>
<dbReference type="CDD" id="cd06225">
    <property type="entry name" value="HAMP"/>
    <property type="match status" value="1"/>
</dbReference>
<keyword evidence="8" id="KW-0418">Kinase</keyword>
<dbReference type="SUPFAM" id="SSF158472">
    <property type="entry name" value="HAMP domain-like"/>
    <property type="match status" value="1"/>
</dbReference>
<evidence type="ECO:0000256" key="4">
    <source>
        <dbReference type="ARBA" id="ARBA00022553"/>
    </source>
</evidence>
<dbReference type="Pfam" id="PF00672">
    <property type="entry name" value="HAMP"/>
    <property type="match status" value="1"/>
</dbReference>
<evidence type="ECO:0000256" key="8">
    <source>
        <dbReference type="ARBA" id="ARBA00022777"/>
    </source>
</evidence>
<dbReference type="PANTHER" id="PTHR42878">
    <property type="entry name" value="TWO-COMPONENT HISTIDINE KINASE"/>
    <property type="match status" value="1"/>
</dbReference>
<evidence type="ECO:0000256" key="7">
    <source>
        <dbReference type="ARBA" id="ARBA00022741"/>
    </source>
</evidence>
<feature type="domain" description="HAMP" evidence="17">
    <location>
        <begin position="210"/>
        <end position="262"/>
    </location>
</feature>
<dbReference type="Gene3D" id="6.10.340.10">
    <property type="match status" value="1"/>
</dbReference>
<keyword evidence="4" id="KW-0597">Phosphoprotein</keyword>
<protein>
    <recommendedName>
        <fullName evidence="3">histidine kinase</fullName>
        <ecNumber evidence="3">2.7.13.3</ecNumber>
    </recommendedName>
</protein>
<evidence type="ECO:0000256" key="2">
    <source>
        <dbReference type="ARBA" id="ARBA00004141"/>
    </source>
</evidence>
<evidence type="ECO:0000259" key="15">
    <source>
        <dbReference type="PROSITE" id="PS50109"/>
    </source>
</evidence>
<sequence length="650" mass="71456">MPGFRSIRWRIVVPFCFSTAAALAALYFFSLSQFRQIFLDQHRHRLSAEASLLSEDRQLRDGLAESRWQAGDIELVRLARAWGDQLNARVTIVLADGSVLADSLAAPSSMAGLKEEPEIQAALQEGTGYSARLSRTFGTEMLYAAATIAPPRDDLRSPDSGDGDEAVGVVRVSVRRSEIDTALDPLRRAVLIVMLMAYLAVVGIVFVVSKGTARPFRHLIDAAARLAQGELGVRVEPIGTDEAGQLARVFNRMRDRLESQVASVTRERERLTSVLDNLLDGVLILDSEGRVRLCNLVAARMVGFESRRSAGSAAESKEVGESRDSAATSPDRPDGSHPSNFSQQSVRGQPLAQIVRDHRIVETWEACRREGRLAESIFQWGNRMTRVVALPFVAGGSDGFIVLLQDMTELHRLERVRRDFVSNISHELRTPLASLQALTETLRDGALDDPAAAPRFLDRIETEVDALAQMVRELLELSRIESGQVPFRFQPVPVSETVLTPVERLQPLAARSEIDLIVDLPQRLPRVYADAERIHQVVTNLVHNALKFSSAGGSVKISAESQPGGRLVTISVNDTGIGVPAEDTDRIFERFFKTDRARASLGTGLGLAIAKHIVQAHSGRIWVDSIENRGSTFSFTLPAARHGDRTQMDS</sequence>
<dbReference type="InterPro" id="IPR036890">
    <property type="entry name" value="HATPase_C_sf"/>
</dbReference>
<dbReference type="FunFam" id="1.10.287.130:FF:000001">
    <property type="entry name" value="Two-component sensor histidine kinase"/>
    <property type="match status" value="1"/>
</dbReference>
<keyword evidence="9" id="KW-0067">ATP-binding</keyword>
<keyword evidence="10 14" id="KW-1133">Transmembrane helix</keyword>
<dbReference type="SMART" id="SM00388">
    <property type="entry name" value="HisKA"/>
    <property type="match status" value="1"/>
</dbReference>
<keyword evidence="6 14" id="KW-0812">Transmembrane</keyword>
<dbReference type="Pfam" id="PF02518">
    <property type="entry name" value="HATPase_c"/>
    <property type="match status" value="1"/>
</dbReference>
<dbReference type="SMART" id="SM00304">
    <property type="entry name" value="HAMP"/>
    <property type="match status" value="1"/>
</dbReference>
<dbReference type="InterPro" id="IPR003594">
    <property type="entry name" value="HATPase_dom"/>
</dbReference>
<dbReference type="PROSITE" id="PS50109">
    <property type="entry name" value="HIS_KIN"/>
    <property type="match status" value="1"/>
</dbReference>
<dbReference type="InterPro" id="IPR005467">
    <property type="entry name" value="His_kinase_dom"/>
</dbReference>
<dbReference type="GO" id="GO:0000155">
    <property type="term" value="F:phosphorelay sensor kinase activity"/>
    <property type="evidence" value="ECO:0007669"/>
    <property type="project" value="InterPro"/>
</dbReference>
<dbReference type="InterPro" id="IPR035965">
    <property type="entry name" value="PAS-like_dom_sf"/>
</dbReference>
<evidence type="ECO:0000256" key="10">
    <source>
        <dbReference type="ARBA" id="ARBA00022989"/>
    </source>
</evidence>
<evidence type="ECO:0000259" key="17">
    <source>
        <dbReference type="PROSITE" id="PS50885"/>
    </source>
</evidence>
<keyword evidence="5" id="KW-0808">Transferase</keyword>
<dbReference type="Gene3D" id="3.30.450.20">
    <property type="entry name" value="PAS domain"/>
    <property type="match status" value="1"/>
</dbReference>
<evidence type="ECO:0000256" key="14">
    <source>
        <dbReference type="SAM" id="Phobius"/>
    </source>
</evidence>
<dbReference type="PROSITE" id="PS50112">
    <property type="entry name" value="PAS"/>
    <property type="match status" value="1"/>
</dbReference>
<comment type="catalytic activity">
    <reaction evidence="1">
        <text>ATP + protein L-histidine = ADP + protein N-phospho-L-histidine.</text>
        <dbReference type="EC" id="2.7.13.3"/>
    </reaction>
</comment>
<name>A0A6B1FXU9_9CHLR</name>
<evidence type="ECO:0000256" key="5">
    <source>
        <dbReference type="ARBA" id="ARBA00022679"/>
    </source>
</evidence>
<dbReference type="Pfam" id="PF13188">
    <property type="entry name" value="PAS_8"/>
    <property type="match status" value="1"/>
</dbReference>
<feature type="compositionally biased region" description="Basic and acidic residues" evidence="13">
    <location>
        <begin position="315"/>
        <end position="324"/>
    </location>
</feature>
<dbReference type="FunFam" id="3.30.565.10:FF:000006">
    <property type="entry name" value="Sensor histidine kinase WalK"/>
    <property type="match status" value="1"/>
</dbReference>
<dbReference type="GO" id="GO:0000156">
    <property type="term" value="F:phosphorelay response regulator activity"/>
    <property type="evidence" value="ECO:0007669"/>
    <property type="project" value="TreeGrafter"/>
</dbReference>
<dbReference type="GO" id="GO:0007234">
    <property type="term" value="P:osmosensory signaling via phosphorelay pathway"/>
    <property type="evidence" value="ECO:0007669"/>
    <property type="project" value="TreeGrafter"/>
</dbReference>
<dbReference type="EMBL" id="VYDA01000347">
    <property type="protein sequence ID" value="MYH61953.1"/>
    <property type="molecule type" value="Genomic_DNA"/>
</dbReference>
<evidence type="ECO:0000256" key="11">
    <source>
        <dbReference type="ARBA" id="ARBA00023012"/>
    </source>
</evidence>